<keyword evidence="2" id="KW-1185">Reference proteome</keyword>
<evidence type="ECO:0000313" key="1">
    <source>
        <dbReference type="EMBL" id="KAJ8705724.1"/>
    </source>
</evidence>
<accession>A0ACC2Q3I2</accession>
<organism evidence="1 2">
    <name type="scientific">Mythimna loreyi</name>
    <dbReference type="NCBI Taxonomy" id="667449"/>
    <lineage>
        <taxon>Eukaryota</taxon>
        <taxon>Metazoa</taxon>
        <taxon>Ecdysozoa</taxon>
        <taxon>Arthropoda</taxon>
        <taxon>Hexapoda</taxon>
        <taxon>Insecta</taxon>
        <taxon>Pterygota</taxon>
        <taxon>Neoptera</taxon>
        <taxon>Endopterygota</taxon>
        <taxon>Lepidoptera</taxon>
        <taxon>Glossata</taxon>
        <taxon>Ditrysia</taxon>
        <taxon>Noctuoidea</taxon>
        <taxon>Noctuidae</taxon>
        <taxon>Noctuinae</taxon>
        <taxon>Hadenini</taxon>
        <taxon>Mythimna</taxon>
    </lineage>
</organism>
<reference evidence="1" key="1">
    <citation type="submission" date="2023-03" db="EMBL/GenBank/DDBJ databases">
        <title>Chromosome-level genomes of two armyworms, Mythimna separata and Mythimna loreyi, provide insights into the biosynthesis and reception of sex pheromones.</title>
        <authorList>
            <person name="Zhao H."/>
        </authorList>
    </citation>
    <scope>NUCLEOTIDE SEQUENCE</scope>
    <source>
        <strain evidence="1">BeijingLab</strain>
    </source>
</reference>
<protein>
    <submittedName>
        <fullName evidence="1">Uncharacterized protein</fullName>
    </submittedName>
</protein>
<comment type="caution">
    <text evidence="1">The sequence shown here is derived from an EMBL/GenBank/DDBJ whole genome shotgun (WGS) entry which is preliminary data.</text>
</comment>
<name>A0ACC2Q3I2_9NEOP</name>
<evidence type="ECO:0000313" key="2">
    <source>
        <dbReference type="Proteomes" id="UP001231649"/>
    </source>
</evidence>
<dbReference type="EMBL" id="CM056807">
    <property type="protein sequence ID" value="KAJ8705724.1"/>
    <property type="molecule type" value="Genomic_DNA"/>
</dbReference>
<sequence length="142" mass="16351">MPRNYIRKTNRGLWSEESMLKALDAVKKGMPFRTASKQFGVPVMSLKRRAKGKNKVAVGAIKYLGGKKTVFTAGQEIELVQHIKDMETRMYGLTRQDVVALAYQLAVKNNIAHPFRNEKAGYDWLRGFRFFPDFDFISLKIY</sequence>
<gene>
    <name evidence="1" type="ORF">PYW08_012770</name>
</gene>
<dbReference type="Proteomes" id="UP001231649">
    <property type="component" value="Chromosome 31"/>
</dbReference>
<proteinExistence type="predicted"/>